<keyword evidence="2" id="KW-1185">Reference proteome</keyword>
<evidence type="ECO:0000313" key="2">
    <source>
        <dbReference type="Proteomes" id="UP001172083"/>
    </source>
</evidence>
<evidence type="ECO:0008006" key="3">
    <source>
        <dbReference type="Google" id="ProtNLM"/>
    </source>
</evidence>
<proteinExistence type="predicted"/>
<protein>
    <recommendedName>
        <fullName evidence="3">Lipoprotein</fullName>
    </recommendedName>
</protein>
<reference evidence="1" key="1">
    <citation type="submission" date="2023-06" db="EMBL/GenBank/DDBJ databases">
        <title>Genomic of Agaribacillus aureum.</title>
        <authorList>
            <person name="Wang G."/>
        </authorList>
    </citation>
    <scope>NUCLEOTIDE SEQUENCE</scope>
    <source>
        <strain evidence="1">BMA12</strain>
    </source>
</reference>
<accession>A0ABT8LKE6</accession>
<evidence type="ECO:0000313" key="1">
    <source>
        <dbReference type="EMBL" id="MDN5216768.1"/>
    </source>
</evidence>
<comment type="caution">
    <text evidence="1">The sequence shown here is derived from an EMBL/GenBank/DDBJ whole genome shotgun (WGS) entry which is preliminary data.</text>
</comment>
<name>A0ABT8LKE6_9BACT</name>
<dbReference type="InterPro" id="IPR025667">
    <property type="entry name" value="SprB_repeat"/>
</dbReference>
<gene>
    <name evidence="1" type="ORF">QQ020_32155</name>
</gene>
<dbReference type="Proteomes" id="UP001172083">
    <property type="component" value="Unassembled WGS sequence"/>
</dbReference>
<organism evidence="1 2">
    <name type="scientific">Agaribacillus aureus</name>
    <dbReference type="NCBI Taxonomy" id="3051825"/>
    <lineage>
        <taxon>Bacteria</taxon>
        <taxon>Pseudomonadati</taxon>
        <taxon>Bacteroidota</taxon>
        <taxon>Cytophagia</taxon>
        <taxon>Cytophagales</taxon>
        <taxon>Splendidivirgaceae</taxon>
        <taxon>Agaribacillus</taxon>
    </lineage>
</organism>
<sequence length="244" mass="24911">MLSSCGDDPSVDCSMVNVSVGATSTISNCPDATGTVTVTASGGSGNFEYSLDGTNFQTDAVFMNVGGGDYTVVVRDGDGCSANTDVTVEATSDITFTSTSTAAGCGGDTGSITIMASGGDGNYEYSLDDGDFQAANQFNNVSNGLHAVTIRDGNNCETAGEGYVLSGISYAGEVATIISTYCAVSGCHVASEPRPDFAIFANVQTFAAEIKSRTQSRNMPRGSSLTDEQIAAIACWVDDGALDN</sequence>
<dbReference type="RefSeq" id="WP_346762105.1">
    <property type="nucleotide sequence ID" value="NZ_JAUJEB010000010.1"/>
</dbReference>
<dbReference type="Pfam" id="PF13573">
    <property type="entry name" value="SprB"/>
    <property type="match status" value="2"/>
</dbReference>
<dbReference type="EMBL" id="JAUJEB010000010">
    <property type="protein sequence ID" value="MDN5216768.1"/>
    <property type="molecule type" value="Genomic_DNA"/>
</dbReference>